<dbReference type="AlphaFoldDB" id="A0A9P6UE10"/>
<dbReference type="Proteomes" id="UP000823405">
    <property type="component" value="Unassembled WGS sequence"/>
</dbReference>
<name>A0A9P6UE10_9FUNG</name>
<evidence type="ECO:0000313" key="3">
    <source>
        <dbReference type="Proteomes" id="UP000823405"/>
    </source>
</evidence>
<organism evidence="2 3">
    <name type="scientific">Linnemannia gamsii</name>
    <dbReference type="NCBI Taxonomy" id="64522"/>
    <lineage>
        <taxon>Eukaryota</taxon>
        <taxon>Fungi</taxon>
        <taxon>Fungi incertae sedis</taxon>
        <taxon>Mucoromycota</taxon>
        <taxon>Mortierellomycotina</taxon>
        <taxon>Mortierellomycetes</taxon>
        <taxon>Mortierellales</taxon>
        <taxon>Mortierellaceae</taxon>
        <taxon>Linnemannia</taxon>
    </lineage>
</organism>
<evidence type="ECO:0008006" key="4">
    <source>
        <dbReference type="Google" id="ProtNLM"/>
    </source>
</evidence>
<evidence type="ECO:0000256" key="1">
    <source>
        <dbReference type="SAM" id="MobiDB-lite"/>
    </source>
</evidence>
<keyword evidence="3" id="KW-1185">Reference proteome</keyword>
<evidence type="ECO:0000313" key="2">
    <source>
        <dbReference type="EMBL" id="KAG0277034.1"/>
    </source>
</evidence>
<proteinExistence type="predicted"/>
<feature type="compositionally biased region" description="Basic and acidic residues" evidence="1">
    <location>
        <begin position="1"/>
        <end position="11"/>
    </location>
</feature>
<gene>
    <name evidence="2" type="ORF">BGZ97_009970</name>
</gene>
<dbReference type="EMBL" id="JAAAIN010004969">
    <property type="protein sequence ID" value="KAG0277034.1"/>
    <property type="molecule type" value="Genomic_DNA"/>
</dbReference>
<reference evidence="2" key="1">
    <citation type="journal article" date="2020" name="Fungal Divers.">
        <title>Resolving the Mortierellaceae phylogeny through synthesis of multi-gene phylogenetics and phylogenomics.</title>
        <authorList>
            <person name="Vandepol N."/>
            <person name="Liber J."/>
            <person name="Desiro A."/>
            <person name="Na H."/>
            <person name="Kennedy M."/>
            <person name="Barry K."/>
            <person name="Grigoriev I.V."/>
            <person name="Miller A.N."/>
            <person name="O'Donnell K."/>
            <person name="Stajich J.E."/>
            <person name="Bonito G."/>
        </authorList>
    </citation>
    <scope>NUCLEOTIDE SEQUENCE</scope>
    <source>
        <strain evidence="2">NVP60</strain>
    </source>
</reference>
<feature type="compositionally biased region" description="Polar residues" evidence="1">
    <location>
        <begin position="26"/>
        <end position="35"/>
    </location>
</feature>
<accession>A0A9P6UE10</accession>
<feature type="non-terminal residue" evidence="2">
    <location>
        <position position="91"/>
    </location>
</feature>
<comment type="caution">
    <text evidence="2">The sequence shown here is derived from an EMBL/GenBank/DDBJ whole genome shotgun (WGS) entry which is preliminary data.</text>
</comment>
<protein>
    <recommendedName>
        <fullName evidence="4">Anaphase-promoting complex subunit 13</fullName>
    </recommendedName>
</protein>
<sequence>MPRRQFERLQDEPDDFDPDQVDHIELTQTPTINTQRSHHHASAFSPVADRAGPSPIRGEAQPRRSMHQVDMDLEWPMIDIPQELREMRGED</sequence>
<feature type="region of interest" description="Disordered" evidence="1">
    <location>
        <begin position="1"/>
        <end position="74"/>
    </location>
</feature>